<dbReference type="RefSeq" id="WP_255332346.1">
    <property type="nucleotide sequence ID" value="NZ_VOTZ01000009.1"/>
</dbReference>
<dbReference type="InterPro" id="IPR004821">
    <property type="entry name" value="Cyt_trans-like"/>
</dbReference>
<name>A0ABD4TM91_9EURY</name>
<feature type="domain" description="Cytidyltransferase-like" evidence="8">
    <location>
        <begin position="4"/>
        <end position="141"/>
    </location>
</feature>
<evidence type="ECO:0000256" key="4">
    <source>
        <dbReference type="ARBA" id="ARBA00022741"/>
    </source>
</evidence>
<gene>
    <name evidence="7" type="primary">coaD</name>
    <name evidence="9" type="ORF">FTO68_05285</name>
</gene>
<evidence type="ECO:0000256" key="7">
    <source>
        <dbReference type="HAMAP-Rule" id="MF_00647"/>
    </source>
</evidence>
<protein>
    <recommendedName>
        <fullName evidence="7">Phosphopantetheine adenylyltransferase</fullName>
        <ecNumber evidence="7">2.7.7.3</ecNumber>
    </recommendedName>
    <alternativeName>
        <fullName evidence="7">Dephospho-CoA pyrophosphorylase</fullName>
    </alternativeName>
    <alternativeName>
        <fullName evidence="7">Pantetheine-phosphate adenylyltransferase</fullName>
        <shortName evidence="7">PPAT</shortName>
    </alternativeName>
</protein>
<sequence length="152" mass="17208">MNVMVGGTFDPLHIGHKTLLKRSFEIAGDGGFVTIGLTSDNFASRKSHPVRPYEVRRDELIAWIESMEFPAGYLVECLADRFGSALNQEFEALVVSEETFPVAEEINSLRQEKGRSKVDIYQIRCIMADDGKIVSSTRIYRKEIDQEGHLIR</sequence>
<dbReference type="NCBIfam" id="NF001985">
    <property type="entry name" value="PRK00777.1"/>
    <property type="match status" value="1"/>
</dbReference>
<comment type="catalytic activity">
    <reaction evidence="7">
        <text>(R)-4'-phosphopantetheine + ATP + H(+) = 3'-dephospho-CoA + diphosphate</text>
        <dbReference type="Rhea" id="RHEA:19801"/>
        <dbReference type="ChEBI" id="CHEBI:15378"/>
        <dbReference type="ChEBI" id="CHEBI:30616"/>
        <dbReference type="ChEBI" id="CHEBI:33019"/>
        <dbReference type="ChEBI" id="CHEBI:57328"/>
        <dbReference type="ChEBI" id="CHEBI:61723"/>
        <dbReference type="EC" id="2.7.7.3"/>
    </reaction>
</comment>
<comment type="subcellular location">
    <subcellularLocation>
        <location evidence="7">Cytoplasm</location>
    </subcellularLocation>
</comment>
<dbReference type="Proteomes" id="UP001524383">
    <property type="component" value="Unassembled WGS sequence"/>
</dbReference>
<keyword evidence="10" id="KW-1185">Reference proteome</keyword>
<dbReference type="GO" id="GO:0004595">
    <property type="term" value="F:pantetheine-phosphate adenylyltransferase activity"/>
    <property type="evidence" value="ECO:0007669"/>
    <property type="project" value="UniProtKB-UniRule"/>
</dbReference>
<dbReference type="Pfam" id="PF01467">
    <property type="entry name" value="CTP_transf_like"/>
    <property type="match status" value="1"/>
</dbReference>
<evidence type="ECO:0000256" key="3">
    <source>
        <dbReference type="ARBA" id="ARBA00022695"/>
    </source>
</evidence>
<dbReference type="GO" id="GO:0005737">
    <property type="term" value="C:cytoplasm"/>
    <property type="evidence" value="ECO:0007669"/>
    <property type="project" value="UniProtKB-SubCell"/>
</dbReference>
<evidence type="ECO:0000256" key="6">
    <source>
        <dbReference type="ARBA" id="ARBA00022993"/>
    </source>
</evidence>
<keyword evidence="5 7" id="KW-0067">ATP-binding</keyword>
<evidence type="ECO:0000313" key="9">
    <source>
        <dbReference type="EMBL" id="MCQ1538400.1"/>
    </source>
</evidence>
<dbReference type="NCBIfam" id="TIGR00125">
    <property type="entry name" value="cyt_tran_rel"/>
    <property type="match status" value="1"/>
</dbReference>
<keyword evidence="6 7" id="KW-0173">Coenzyme A biosynthesis</keyword>
<comment type="pathway">
    <text evidence="7">Cofactor biosynthesis; coenzyme A biosynthesis.</text>
</comment>
<comment type="function">
    <text evidence="7">Reversibly transfers an adenylyl group from ATP to 4'-phosphopantetheine, yielding dephospho-CoA (dPCoA) and pyrophosphate.</text>
</comment>
<evidence type="ECO:0000256" key="2">
    <source>
        <dbReference type="ARBA" id="ARBA00022679"/>
    </source>
</evidence>
<evidence type="ECO:0000256" key="1">
    <source>
        <dbReference type="ARBA" id="ARBA00022490"/>
    </source>
</evidence>
<dbReference type="HAMAP" id="MF_00647">
    <property type="entry name" value="PPAT_arch"/>
    <property type="match status" value="1"/>
</dbReference>
<dbReference type="InterPro" id="IPR023540">
    <property type="entry name" value="PPAT_arch"/>
</dbReference>
<dbReference type="GO" id="GO:0005524">
    <property type="term" value="F:ATP binding"/>
    <property type="evidence" value="ECO:0007669"/>
    <property type="project" value="UniProtKB-KW"/>
</dbReference>
<keyword evidence="3 7" id="KW-0548">Nucleotidyltransferase</keyword>
<evidence type="ECO:0000313" key="10">
    <source>
        <dbReference type="Proteomes" id="UP001524383"/>
    </source>
</evidence>
<reference evidence="9 10" key="1">
    <citation type="submission" date="2019-08" db="EMBL/GenBank/DDBJ databases">
        <authorList>
            <person name="Chen S.-C."/>
            <person name="Lai M.-C."/>
            <person name="You Y.-T."/>
        </authorList>
    </citation>
    <scope>NUCLEOTIDE SEQUENCE [LARGE SCALE GENOMIC DNA]</scope>
    <source>
        <strain evidence="9 10">P2F9704a</strain>
    </source>
</reference>
<evidence type="ECO:0000256" key="5">
    <source>
        <dbReference type="ARBA" id="ARBA00022840"/>
    </source>
</evidence>
<comment type="caution">
    <text evidence="9">The sequence shown here is derived from an EMBL/GenBank/DDBJ whole genome shotgun (WGS) entry which is preliminary data.</text>
</comment>
<keyword evidence="2 7" id="KW-0808">Transferase</keyword>
<proteinExistence type="inferred from homology"/>
<dbReference type="EMBL" id="VOTZ01000009">
    <property type="protein sequence ID" value="MCQ1538400.1"/>
    <property type="molecule type" value="Genomic_DNA"/>
</dbReference>
<keyword evidence="4 7" id="KW-0547">Nucleotide-binding</keyword>
<dbReference type="InterPro" id="IPR014729">
    <property type="entry name" value="Rossmann-like_a/b/a_fold"/>
</dbReference>
<keyword evidence="1 7" id="KW-0963">Cytoplasm</keyword>
<dbReference type="AlphaFoldDB" id="A0ABD4TM91"/>
<dbReference type="SUPFAM" id="SSF52374">
    <property type="entry name" value="Nucleotidylyl transferase"/>
    <property type="match status" value="1"/>
</dbReference>
<dbReference type="Gene3D" id="3.40.50.620">
    <property type="entry name" value="HUPs"/>
    <property type="match status" value="1"/>
</dbReference>
<evidence type="ECO:0000259" key="8">
    <source>
        <dbReference type="Pfam" id="PF01467"/>
    </source>
</evidence>
<dbReference type="EC" id="2.7.7.3" evidence="7"/>
<dbReference type="GO" id="GO:0015937">
    <property type="term" value="P:coenzyme A biosynthetic process"/>
    <property type="evidence" value="ECO:0007669"/>
    <property type="project" value="UniProtKB-UniRule"/>
</dbReference>
<comment type="similarity">
    <text evidence="7">Belongs to the eukaryotic CoaD family.</text>
</comment>
<accession>A0ABD4TM91</accession>
<organism evidence="9 10">
    <name type="scientific">Methanocalculus taiwanensis</name>
    <dbReference type="NCBI Taxonomy" id="106207"/>
    <lineage>
        <taxon>Archaea</taxon>
        <taxon>Methanobacteriati</taxon>
        <taxon>Methanobacteriota</taxon>
        <taxon>Stenosarchaea group</taxon>
        <taxon>Methanomicrobia</taxon>
        <taxon>Methanomicrobiales</taxon>
        <taxon>Methanocalculaceae</taxon>
        <taxon>Methanocalculus</taxon>
    </lineage>
</organism>